<dbReference type="Proteomes" id="UP000541444">
    <property type="component" value="Unassembled WGS sequence"/>
</dbReference>
<protein>
    <submittedName>
        <fullName evidence="1">Uncharacterized protein</fullName>
    </submittedName>
</protein>
<gene>
    <name evidence="1" type="ORF">GIB67_025547</name>
</gene>
<comment type="caution">
    <text evidence="1">The sequence shown here is derived from an EMBL/GenBank/DDBJ whole genome shotgun (WGS) entry which is preliminary data.</text>
</comment>
<reference evidence="1 2" key="1">
    <citation type="journal article" date="2020" name="IScience">
        <title>Genome Sequencing of the Endangered Kingdonia uniflora (Circaeasteraceae, Ranunculales) Reveals Potential Mechanisms of Evolutionary Specialization.</title>
        <authorList>
            <person name="Sun Y."/>
            <person name="Deng T."/>
            <person name="Zhang A."/>
            <person name="Moore M.J."/>
            <person name="Landis J.B."/>
            <person name="Lin N."/>
            <person name="Zhang H."/>
            <person name="Zhang X."/>
            <person name="Huang J."/>
            <person name="Zhang X."/>
            <person name="Sun H."/>
            <person name="Wang H."/>
        </authorList>
    </citation>
    <scope>NUCLEOTIDE SEQUENCE [LARGE SCALE GENOMIC DNA]</scope>
    <source>
        <strain evidence="1">TB1705</strain>
        <tissue evidence="1">Leaf</tissue>
    </source>
</reference>
<proteinExistence type="predicted"/>
<sequence>MKLLYTLRSLYPGNRSDLRYLTRGRSKYSLKRVRPTPRAITISLSLFVVGAV</sequence>
<name>A0A7J7M0L9_9MAGN</name>
<dbReference type="EMBL" id="JACGCM010001848">
    <property type="protein sequence ID" value="KAF6148328.1"/>
    <property type="molecule type" value="Genomic_DNA"/>
</dbReference>
<accession>A0A7J7M0L9</accession>
<evidence type="ECO:0000313" key="2">
    <source>
        <dbReference type="Proteomes" id="UP000541444"/>
    </source>
</evidence>
<organism evidence="1 2">
    <name type="scientific">Kingdonia uniflora</name>
    <dbReference type="NCBI Taxonomy" id="39325"/>
    <lineage>
        <taxon>Eukaryota</taxon>
        <taxon>Viridiplantae</taxon>
        <taxon>Streptophyta</taxon>
        <taxon>Embryophyta</taxon>
        <taxon>Tracheophyta</taxon>
        <taxon>Spermatophyta</taxon>
        <taxon>Magnoliopsida</taxon>
        <taxon>Ranunculales</taxon>
        <taxon>Circaeasteraceae</taxon>
        <taxon>Kingdonia</taxon>
    </lineage>
</organism>
<evidence type="ECO:0000313" key="1">
    <source>
        <dbReference type="EMBL" id="KAF6148328.1"/>
    </source>
</evidence>
<dbReference type="AlphaFoldDB" id="A0A7J7M0L9"/>
<keyword evidence="2" id="KW-1185">Reference proteome</keyword>